<dbReference type="EMBL" id="FPCA01000003">
    <property type="protein sequence ID" value="SFU86064.1"/>
    <property type="molecule type" value="Genomic_DNA"/>
</dbReference>
<dbReference type="RefSeq" id="WP_071890032.1">
    <property type="nucleotide sequence ID" value="NZ_BMXC01000003.1"/>
</dbReference>
<dbReference type="InterPro" id="IPR036779">
    <property type="entry name" value="LysM_dom_sf"/>
</dbReference>
<dbReference type="PROSITE" id="PS51782">
    <property type="entry name" value="LYSM"/>
    <property type="match status" value="1"/>
</dbReference>
<dbReference type="PANTHER" id="PTHR34700:SF4">
    <property type="entry name" value="PHAGE-LIKE ELEMENT PBSX PROTEIN XKDP"/>
    <property type="match status" value="1"/>
</dbReference>
<protein>
    <submittedName>
        <fullName evidence="3">LysM domain-containing protein</fullName>
    </submittedName>
</protein>
<name>A0A1I7JLJ8_9BACT</name>
<feature type="domain" description="LysM" evidence="2">
    <location>
        <begin position="73"/>
        <end position="123"/>
    </location>
</feature>
<accession>A0A1I7JLJ8</accession>
<evidence type="ECO:0000259" key="2">
    <source>
        <dbReference type="PROSITE" id="PS51782"/>
    </source>
</evidence>
<feature type="region of interest" description="Disordered" evidence="1">
    <location>
        <begin position="107"/>
        <end position="126"/>
    </location>
</feature>
<keyword evidence="4" id="KW-1185">Reference proteome</keyword>
<organism evidence="3 4">
    <name type="scientific">Pontibacter akesuensis</name>
    <dbReference type="NCBI Taxonomy" id="388950"/>
    <lineage>
        <taxon>Bacteria</taxon>
        <taxon>Pseudomonadati</taxon>
        <taxon>Bacteroidota</taxon>
        <taxon>Cytophagia</taxon>
        <taxon>Cytophagales</taxon>
        <taxon>Hymenobacteraceae</taxon>
        <taxon>Pontibacter</taxon>
    </lineage>
</organism>
<gene>
    <name evidence="3" type="ORF">SAMN04487941_3005</name>
</gene>
<feature type="region of interest" description="Disordered" evidence="1">
    <location>
        <begin position="1"/>
        <end position="76"/>
    </location>
</feature>
<evidence type="ECO:0000313" key="4">
    <source>
        <dbReference type="Proteomes" id="UP000182491"/>
    </source>
</evidence>
<evidence type="ECO:0000256" key="1">
    <source>
        <dbReference type="SAM" id="MobiDB-lite"/>
    </source>
</evidence>
<dbReference type="Gene3D" id="3.10.350.10">
    <property type="entry name" value="LysM domain"/>
    <property type="match status" value="1"/>
</dbReference>
<reference evidence="4" key="1">
    <citation type="submission" date="2016-10" db="EMBL/GenBank/DDBJ databases">
        <authorList>
            <person name="Varghese N."/>
        </authorList>
    </citation>
    <scope>NUCLEOTIDE SEQUENCE [LARGE SCALE GENOMIC DNA]</scope>
    <source>
        <strain evidence="4">DSM 18820</strain>
    </source>
</reference>
<dbReference type="InterPro" id="IPR018392">
    <property type="entry name" value="LysM"/>
</dbReference>
<feature type="compositionally biased region" description="Basic and acidic residues" evidence="1">
    <location>
        <begin position="7"/>
        <end position="17"/>
    </location>
</feature>
<dbReference type="Proteomes" id="UP000182491">
    <property type="component" value="Unassembled WGS sequence"/>
</dbReference>
<dbReference type="PANTHER" id="PTHR34700">
    <property type="entry name" value="POTASSIUM BINDING PROTEIN KBP"/>
    <property type="match status" value="1"/>
</dbReference>
<dbReference type="OrthoDB" id="370541at2"/>
<proteinExistence type="predicted"/>
<sequence>MGLLDFFNKKGKEEKASKPTSNVQSSKRVETPKGTQPISKGGDMVTKSPGHPEQGFYSESDKQQTTTAGPNQDIYTVQSGDSLSKIAKKHYGDANTWKRIYEANKDKIGDNPDLIRPGQRLVIPRD</sequence>
<evidence type="ECO:0000313" key="3">
    <source>
        <dbReference type="EMBL" id="SFU86064.1"/>
    </source>
</evidence>
<dbReference type="STRING" id="388950.GCA_001611675_02060"/>
<dbReference type="InterPro" id="IPR052196">
    <property type="entry name" value="Bact_Kbp"/>
</dbReference>
<dbReference type="CDD" id="cd00118">
    <property type="entry name" value="LysM"/>
    <property type="match status" value="1"/>
</dbReference>
<dbReference type="SUPFAM" id="SSF54106">
    <property type="entry name" value="LysM domain"/>
    <property type="match status" value="1"/>
</dbReference>
<dbReference type="SMART" id="SM00257">
    <property type="entry name" value="LysM"/>
    <property type="match status" value="1"/>
</dbReference>
<dbReference type="AlphaFoldDB" id="A0A1I7JLJ8"/>
<dbReference type="Pfam" id="PF01476">
    <property type="entry name" value="LysM"/>
    <property type="match status" value="1"/>
</dbReference>
<feature type="compositionally biased region" description="Polar residues" evidence="1">
    <location>
        <begin position="63"/>
        <end position="76"/>
    </location>
</feature>